<reference evidence="1" key="1">
    <citation type="submission" date="2022-02" db="EMBL/GenBank/DDBJ databases">
        <title>Coral-associated bacteria.</title>
        <authorList>
            <person name="Tang K."/>
            <person name="Wang X."/>
        </authorList>
    </citation>
    <scope>NUCLEOTIDE SEQUENCE</scope>
    <source>
        <strain evidence="1">SCSIO 43006</strain>
    </source>
</reference>
<protein>
    <submittedName>
        <fullName evidence="1">Uncharacterized protein</fullName>
    </submittedName>
</protein>
<name>A0ABY4V6P8_9GAMM</name>
<dbReference type="RefSeq" id="WP_252082038.1">
    <property type="nucleotide sequence ID" value="NZ_CP092418.1"/>
</dbReference>
<dbReference type="Proteomes" id="UP001055658">
    <property type="component" value="Chromosome"/>
</dbReference>
<dbReference type="EMBL" id="CP092418">
    <property type="protein sequence ID" value="USD19948.1"/>
    <property type="molecule type" value="Genomic_DNA"/>
</dbReference>
<evidence type="ECO:0000313" key="2">
    <source>
        <dbReference type="Proteomes" id="UP001055658"/>
    </source>
</evidence>
<organism evidence="1 2">
    <name type="scientific">Microbulbifer variabilis</name>
    <dbReference type="NCBI Taxonomy" id="266805"/>
    <lineage>
        <taxon>Bacteria</taxon>
        <taxon>Pseudomonadati</taxon>
        <taxon>Pseudomonadota</taxon>
        <taxon>Gammaproteobacteria</taxon>
        <taxon>Cellvibrionales</taxon>
        <taxon>Microbulbiferaceae</taxon>
        <taxon>Microbulbifer</taxon>
    </lineage>
</organism>
<gene>
    <name evidence="1" type="ORF">MJO52_12755</name>
</gene>
<evidence type="ECO:0000313" key="1">
    <source>
        <dbReference type="EMBL" id="USD19948.1"/>
    </source>
</evidence>
<keyword evidence="2" id="KW-1185">Reference proteome</keyword>
<sequence length="298" mass="34797">MTTTCSYPLFENCFFACFTDTEAGSFLRSTNTLVATLTPTAPWLAHTHINTKFTPHKNRTSTSHQEIKKIFNKVHIYNSPRNNPQLKNKKDDNFMPSQFNFNASDPVVINTLTEEEINEVSTWQNDYPEFKFEFHTMHEAGWPCYLREPNGPNRGLPKVNLKDYCGQLLQGESVRSQECSSEFMRVISGNLESFQKLAKEYYEGKEVNIELKKFWYVKYKCAYSKKAPLIIIQLPTRGQAIAEIFWLNMQNWAKKPECVLHKHTSCMLPAILESFDKDETKEFNYTYRYKDNGEIEEI</sequence>
<accession>A0ABY4V6P8</accession>
<proteinExistence type="predicted"/>